<feature type="compositionally biased region" description="Polar residues" evidence="2">
    <location>
        <begin position="2214"/>
        <end position="2235"/>
    </location>
</feature>
<organism evidence="3">
    <name type="scientific">Aphanomyces astaci</name>
    <name type="common">Crayfish plague agent</name>
    <dbReference type="NCBI Taxonomy" id="112090"/>
    <lineage>
        <taxon>Eukaryota</taxon>
        <taxon>Sar</taxon>
        <taxon>Stramenopiles</taxon>
        <taxon>Oomycota</taxon>
        <taxon>Saprolegniomycetes</taxon>
        <taxon>Saprolegniales</taxon>
        <taxon>Verrucalvaceae</taxon>
        <taxon>Aphanomyces</taxon>
    </lineage>
</organism>
<feature type="compositionally biased region" description="Low complexity" evidence="2">
    <location>
        <begin position="1610"/>
        <end position="1619"/>
    </location>
</feature>
<evidence type="ECO:0000256" key="2">
    <source>
        <dbReference type="SAM" id="MobiDB-lite"/>
    </source>
</evidence>
<feature type="compositionally biased region" description="Basic and acidic residues" evidence="2">
    <location>
        <begin position="2040"/>
        <end position="2052"/>
    </location>
</feature>
<dbReference type="SUPFAM" id="SSF50978">
    <property type="entry name" value="WD40 repeat-like"/>
    <property type="match status" value="1"/>
</dbReference>
<dbReference type="VEuPathDB" id="FungiDB:H257_13989"/>
<feature type="compositionally biased region" description="Low complexity" evidence="2">
    <location>
        <begin position="1999"/>
        <end position="2015"/>
    </location>
</feature>
<protein>
    <submittedName>
        <fullName evidence="3">Uncharacterized protein</fullName>
    </submittedName>
</protein>
<feature type="compositionally biased region" description="Low complexity" evidence="2">
    <location>
        <begin position="2185"/>
        <end position="2205"/>
    </location>
</feature>
<feature type="coiled-coil region" evidence="1">
    <location>
        <begin position="1734"/>
        <end position="1768"/>
    </location>
</feature>
<feature type="region of interest" description="Disordered" evidence="2">
    <location>
        <begin position="146"/>
        <end position="187"/>
    </location>
</feature>
<feature type="compositionally biased region" description="Low complexity" evidence="2">
    <location>
        <begin position="171"/>
        <end position="184"/>
    </location>
</feature>
<feature type="region of interest" description="Disordered" evidence="2">
    <location>
        <begin position="1896"/>
        <end position="1923"/>
    </location>
</feature>
<accession>W4FT35</accession>
<gene>
    <name evidence="3" type="ORF">H257_13989</name>
</gene>
<feature type="region of interest" description="Disordered" evidence="2">
    <location>
        <begin position="1591"/>
        <end position="1619"/>
    </location>
</feature>
<feature type="region of interest" description="Disordered" evidence="2">
    <location>
        <begin position="2111"/>
        <end position="2140"/>
    </location>
</feature>
<feature type="region of interest" description="Disordered" evidence="2">
    <location>
        <begin position="1997"/>
        <end position="2026"/>
    </location>
</feature>
<sequence length="2247" mass="247978">MIACEGAPTFLLREEVLSTVGSITSSDYNFRDHELVLTNGNLIQVYSGLASDDVQLRHTWHADDGEVFLRVIYVEWNNAVLVFSAIGSALHRRLLQSDSLGNNGFDDLGVLCYEGTLLDVAKNPDVHEVVTTDSLGGIRMWSIRGSSSTHADTPTRSTTFHSSTNNTPSHSLVSGVTTCSSSTSPPKKNECLRCPTRLHVQDTKKTTWHALCVDTKHQRIAAASPRAIKLVDALSGVILAKFPTSSNSTPPALVRRLAYVPLVDEILAFGPHGVDVWNVSNVKQVPVSVPRHAIHNALQLDDDTTFFHDVASCCVTHTPSAFATKSGLPAVVLLTTTSKLAFVPVQDTLDEPARVLAFQLRSLALPLDTVVSGYSPSTVSSPAAAVANRKPYSNGFVFSNLQHTARHFVAIVQSHTAGSCLRVVEVLSTQSTSRMVSASTNLFSLREIPFTIPAAQQRDPTGGGVVRPRRGYSLFGGTVAAKSVQLFEDVALPVCELALPRHEGVDFPTVEGVSQPVICFLEYSTHLAKCIVGWSDGVLDLFSLNGHRWCLLKRPCGVMADCVCTLQLSNGVVGLVVGDAQGSLDTWLVEAHAWTYHGTFVAHSENIVSIQNPAALPSHNIDDDVVADKSTVCSTNNNNNNAGGFCRPSIVTTAFDGQIKLWEWTLVDENYSIETSGWQLVGLFKTHSINISVAKLVDRNHLCCGCEAGAVELWTLPRHHVKGATSLLTTKKAITFSPSAHANTVTDIAVHHNIGTTVDHDFTLLATLARDHTILLWYFAGGDICVPFRVVVTSAKPCGGYFSTAATPNAVSFLCCLGSGVDRVLVLPRQKKKVLALVLRATNNPLVALRPPTSIATSDQLNQPPHSIYHTDTSPLLYQPIDIPLQLTIPVVHMHMIPDAAVAEAVARLSPTSASHRLHNQPLVPTRHAVTVNLAHEREILGVPLHMSQSTIGGLSSNGALPSHVLSTCTSIANGDNNDQVPSDWVLNGQNIRRPSNSLLPKATAVPRAYRDISRRTNAPRVYRQPPPPPRHHRPVRARVVSAFGLLGTDEELLEREQIPHLQQRRHAITMPKATPAILWGPNDNNQSASSGVHVVELATRPPTNPLAPLFWLDAHSDRSRTVPTRFSDGNVESKLDPQQAGDFNVESLLIPWDDLSPEQQFIEIQASLLSKAVQNICHDAGIDLPPSCFNLQLPTNVPDRVLYHKYMFWYGNKAPHARTAFLRQELLFATGDADVIRSALAQGIAIPKRSDCQSLNSSSPLYYRWCRYVAWYCRGFVLQHHHLQSLGALDWTATPHYAHRLAHRTDLLKCQLHAIDVALQSFAALQAKDAAKQEATRNAATIMLSKLHKMAPSSSKPTSAKPVVLSPELKSLDVDFFCDIVLPDGQVLDFVPWESLTLMAQQKELALAMHDAVVRWQAMKAHVAIPQVLSVVAADDVDDVQLTNQCAAFITWWSTPHNAARVQFLKTEAHEAAHDSTVKAAASRAGVDLAFYDAIQIFTHHEPPPPSTSNDSQSTYQDWYFQVTHAADSARVDFLKQKMAMLHRQKRFELVVEMGRLPPPVLFCMTPAVLLSFESDNVPAVAIIEVADESASPADANNAERKNSMPLQDSAGSSDGTAAALERVLREQWEASQLVSNRKQMEVEDDAARLMRLMDDDGDDQDVTSSPRVRPARDFSVTYFFNTMPGTKEAAAVAASGWVSGCGLDNGDEEVEEREVREVERLRQLELDAVDRARIAEEERVAALLLAEQLREDERKAQKRARQVEVKRILTWQRDETLRRQADASQKRIERECAGMQFEEFLSRQWWLELDSERQHMAMADLESAEWARQCHELEKRRAAMLVSDRRHMLADDLRSRHAAEFEDEVARLTLARETFLRDLYTPFDPYFADSSDSRRYLQTSHTRQRRNQEHHVAPANNNNIRPMTQQAASKLVSGQYAVPFHHAVELTTPECEVYQAQPSHKFQALLGLPIQYRRPPTSHNQNVATSLDTLARSRSVPGLLPRPHTTTTPMRMGGSNHPLPSRGSCMRTTPPLRGRTVAFDKEPGFQHDDLVDPPTTRHRSQDNPTISRISNQSSKHGRRRLVPDTTLLAPLTRDILSNQQESILSSATTTTTMTTTISSPLKHPQQLYHPRSDTRPLESTTTFVPNEEVPTEPMYRQSSLPPPFFRTHLAVVGQKPTTAPSISGGCRESCSRTSSSSADPTSSLFVRVPHRGSTTIPRTRTKVPTPTSSQSDDYSFGRLEMNAHR</sequence>
<dbReference type="InterPro" id="IPR036322">
    <property type="entry name" value="WD40_repeat_dom_sf"/>
</dbReference>
<name>W4FT35_APHAT</name>
<evidence type="ECO:0000256" key="1">
    <source>
        <dbReference type="SAM" id="Coils"/>
    </source>
</evidence>
<feature type="region of interest" description="Disordered" evidence="2">
    <location>
        <begin position="2178"/>
        <end position="2247"/>
    </location>
</feature>
<dbReference type="STRING" id="112090.W4FT35"/>
<keyword evidence="1" id="KW-0175">Coiled coil</keyword>
<feature type="region of interest" description="Disordered" evidence="2">
    <location>
        <begin position="2039"/>
        <end position="2084"/>
    </location>
</feature>
<dbReference type="RefSeq" id="XP_009840000.1">
    <property type="nucleotide sequence ID" value="XM_009841698.1"/>
</dbReference>
<feature type="compositionally biased region" description="Polar residues" evidence="2">
    <location>
        <begin position="2064"/>
        <end position="2076"/>
    </location>
</feature>
<dbReference type="EMBL" id="KI913165">
    <property type="protein sequence ID" value="ETV70617.1"/>
    <property type="molecule type" value="Genomic_DNA"/>
</dbReference>
<dbReference type="OrthoDB" id="78755at2759"/>
<reference evidence="3" key="1">
    <citation type="submission" date="2013-12" db="EMBL/GenBank/DDBJ databases">
        <title>The Genome Sequence of Aphanomyces astaci APO3.</title>
        <authorList>
            <consortium name="The Broad Institute Genomics Platform"/>
            <person name="Russ C."/>
            <person name="Tyler B."/>
            <person name="van West P."/>
            <person name="Dieguez-Uribeondo J."/>
            <person name="Young S.K."/>
            <person name="Zeng Q."/>
            <person name="Gargeya S."/>
            <person name="Fitzgerald M."/>
            <person name="Abouelleil A."/>
            <person name="Alvarado L."/>
            <person name="Chapman S.B."/>
            <person name="Gainer-Dewar J."/>
            <person name="Goldberg J."/>
            <person name="Griggs A."/>
            <person name="Gujja S."/>
            <person name="Hansen M."/>
            <person name="Howarth C."/>
            <person name="Imamovic A."/>
            <person name="Ireland A."/>
            <person name="Larimer J."/>
            <person name="McCowan C."/>
            <person name="Murphy C."/>
            <person name="Pearson M."/>
            <person name="Poon T.W."/>
            <person name="Priest M."/>
            <person name="Roberts A."/>
            <person name="Saif S."/>
            <person name="Shea T."/>
            <person name="Sykes S."/>
            <person name="Wortman J."/>
            <person name="Nusbaum C."/>
            <person name="Birren B."/>
        </authorList>
    </citation>
    <scope>NUCLEOTIDE SEQUENCE [LARGE SCALE GENOMIC DNA]</scope>
    <source>
        <strain evidence="3">APO3</strain>
    </source>
</reference>
<proteinExistence type="predicted"/>
<dbReference type="GeneID" id="20815985"/>
<dbReference type="InterPro" id="IPR015943">
    <property type="entry name" value="WD40/YVTN_repeat-like_dom_sf"/>
</dbReference>
<feature type="compositionally biased region" description="Polar residues" evidence="2">
    <location>
        <begin position="146"/>
        <end position="170"/>
    </location>
</feature>
<evidence type="ECO:0000313" key="3">
    <source>
        <dbReference type="EMBL" id="ETV70617.1"/>
    </source>
</evidence>
<dbReference type="Gene3D" id="2.130.10.10">
    <property type="entry name" value="YVTN repeat-like/Quinoprotein amine dehydrogenase"/>
    <property type="match status" value="1"/>
</dbReference>